<protein>
    <submittedName>
        <fullName evidence="2">Uncharacterized protein</fullName>
    </submittedName>
</protein>
<gene>
    <name evidence="2" type="ORF">HaLaN_08311</name>
</gene>
<accession>A0A699YYT3</accession>
<evidence type="ECO:0000256" key="1">
    <source>
        <dbReference type="SAM" id="MobiDB-lite"/>
    </source>
</evidence>
<proteinExistence type="predicted"/>
<evidence type="ECO:0000313" key="3">
    <source>
        <dbReference type="Proteomes" id="UP000485058"/>
    </source>
</evidence>
<keyword evidence="3" id="KW-1185">Reference proteome</keyword>
<sequence>MSMSGSSARKGRSTQSQRPGGRHAAGGWSKAGQGVRQAVGLAGGRASNQPTHVVSQWRQCGVSVPRLALPCCLSMRSMHGCHVLACLADIGLLLLLPHQLAHGAGRPVTPHLTQCITQQAGLPAPSLLLTHVTGHSESNGQQPDPAARAVWRPQIPPLMVSHAGTREWADCCGEVPWVQATWLEVQQAHLPACLLHRPHCPGRAIYH</sequence>
<reference evidence="2 3" key="1">
    <citation type="submission" date="2020-02" db="EMBL/GenBank/DDBJ databases">
        <title>Draft genome sequence of Haematococcus lacustris strain NIES-144.</title>
        <authorList>
            <person name="Morimoto D."/>
            <person name="Nakagawa S."/>
            <person name="Yoshida T."/>
            <person name="Sawayama S."/>
        </authorList>
    </citation>
    <scope>NUCLEOTIDE SEQUENCE [LARGE SCALE GENOMIC DNA]</scope>
    <source>
        <strain evidence="2 3">NIES-144</strain>
    </source>
</reference>
<dbReference type="Proteomes" id="UP000485058">
    <property type="component" value="Unassembled WGS sequence"/>
</dbReference>
<organism evidence="2 3">
    <name type="scientific">Haematococcus lacustris</name>
    <name type="common">Green alga</name>
    <name type="synonym">Haematococcus pluvialis</name>
    <dbReference type="NCBI Taxonomy" id="44745"/>
    <lineage>
        <taxon>Eukaryota</taxon>
        <taxon>Viridiplantae</taxon>
        <taxon>Chlorophyta</taxon>
        <taxon>core chlorophytes</taxon>
        <taxon>Chlorophyceae</taxon>
        <taxon>CS clade</taxon>
        <taxon>Chlamydomonadales</taxon>
        <taxon>Haematococcaceae</taxon>
        <taxon>Haematococcus</taxon>
    </lineage>
</organism>
<name>A0A699YYT3_HAELA</name>
<dbReference type="AlphaFoldDB" id="A0A699YYT3"/>
<feature type="region of interest" description="Disordered" evidence="1">
    <location>
        <begin position="1"/>
        <end position="32"/>
    </location>
</feature>
<feature type="compositionally biased region" description="Polar residues" evidence="1">
    <location>
        <begin position="1"/>
        <end position="18"/>
    </location>
</feature>
<comment type="caution">
    <text evidence="2">The sequence shown here is derived from an EMBL/GenBank/DDBJ whole genome shotgun (WGS) entry which is preliminary data.</text>
</comment>
<evidence type="ECO:0000313" key="2">
    <source>
        <dbReference type="EMBL" id="GFH12598.1"/>
    </source>
</evidence>
<dbReference type="EMBL" id="BLLF01000519">
    <property type="protein sequence ID" value="GFH12598.1"/>
    <property type="molecule type" value="Genomic_DNA"/>
</dbReference>